<dbReference type="eggNOG" id="KOG1212">
    <property type="taxonomic scope" value="Eukaryota"/>
</dbReference>
<evidence type="ECO:0000313" key="3">
    <source>
        <dbReference type="EMBL" id="EGR33635.1"/>
    </source>
</evidence>
<keyword evidence="4" id="KW-1185">Reference proteome</keyword>
<dbReference type="GeneID" id="14909820"/>
<gene>
    <name evidence="3" type="ORF">IMG5_047440</name>
</gene>
<dbReference type="PIRSF" id="PIRSF001221">
    <property type="entry name" value="Amidase_fungi"/>
    <property type="match status" value="1"/>
</dbReference>
<dbReference type="PANTHER" id="PTHR45847:SF6">
    <property type="entry name" value="FATTY ACID AMIDE HYDROLASE"/>
    <property type="match status" value="1"/>
</dbReference>
<dbReference type="OMA" id="GMQPWKY"/>
<dbReference type="RefSeq" id="XP_004037621.1">
    <property type="nucleotide sequence ID" value="XM_004037573.1"/>
</dbReference>
<organism evidence="3 4">
    <name type="scientific">Ichthyophthirius multifiliis</name>
    <name type="common">White spot disease agent</name>
    <name type="synonym">Ich</name>
    <dbReference type="NCBI Taxonomy" id="5932"/>
    <lineage>
        <taxon>Eukaryota</taxon>
        <taxon>Sar</taxon>
        <taxon>Alveolata</taxon>
        <taxon>Ciliophora</taxon>
        <taxon>Intramacronucleata</taxon>
        <taxon>Oligohymenophorea</taxon>
        <taxon>Hymenostomatida</taxon>
        <taxon>Ophryoglenina</taxon>
        <taxon>Ichthyophthirius</taxon>
    </lineage>
</organism>
<dbReference type="Proteomes" id="UP000008983">
    <property type="component" value="Unassembled WGS sequence"/>
</dbReference>
<dbReference type="SUPFAM" id="SSF75304">
    <property type="entry name" value="Amidase signature (AS) enzymes"/>
    <property type="match status" value="1"/>
</dbReference>
<feature type="active site" description="Charge relay system" evidence="1">
    <location>
        <position position="144"/>
    </location>
</feature>
<feature type="domain" description="Amidase" evidence="2">
    <location>
        <begin position="11"/>
        <end position="496"/>
    </location>
</feature>
<name>G0QMB3_ICHMU</name>
<dbReference type="Gene3D" id="3.90.1300.10">
    <property type="entry name" value="Amidase signature (AS) domain"/>
    <property type="match status" value="1"/>
</dbReference>
<dbReference type="AlphaFoldDB" id="G0QMB3"/>
<evidence type="ECO:0000313" key="4">
    <source>
        <dbReference type="Proteomes" id="UP000008983"/>
    </source>
</evidence>
<dbReference type="Pfam" id="PF01425">
    <property type="entry name" value="Amidase"/>
    <property type="match status" value="1"/>
</dbReference>
<accession>G0QMB3</accession>
<reference evidence="3 4" key="1">
    <citation type="submission" date="2011-07" db="EMBL/GenBank/DDBJ databases">
        <authorList>
            <person name="Coyne R."/>
            <person name="Brami D."/>
            <person name="Johnson J."/>
            <person name="Hostetler J."/>
            <person name="Hannick L."/>
            <person name="Clark T."/>
            <person name="Cassidy-Hanley D."/>
            <person name="Inman J."/>
        </authorList>
    </citation>
    <scope>NUCLEOTIDE SEQUENCE [LARGE SCALE GENOMIC DNA]</scope>
    <source>
        <strain evidence="3 4">G5</strain>
    </source>
</reference>
<dbReference type="InterPro" id="IPR023631">
    <property type="entry name" value="Amidase_dom"/>
</dbReference>
<dbReference type="InParanoid" id="G0QMB3"/>
<protein>
    <recommendedName>
        <fullName evidence="2">Amidase domain-containing protein</fullName>
    </recommendedName>
</protein>
<dbReference type="GO" id="GO:0004040">
    <property type="term" value="F:amidase activity"/>
    <property type="evidence" value="ECO:0007669"/>
    <property type="project" value="TreeGrafter"/>
</dbReference>
<feature type="active site" description="Acyl-ester intermediate" evidence="1">
    <location>
        <position position="168"/>
    </location>
</feature>
<dbReference type="STRING" id="857967.G0QMB3"/>
<evidence type="ECO:0000259" key="2">
    <source>
        <dbReference type="Pfam" id="PF01425"/>
    </source>
</evidence>
<feature type="active site" description="Charge relay system" evidence="1">
    <location>
        <position position="68"/>
    </location>
</feature>
<dbReference type="GO" id="GO:0009062">
    <property type="term" value="P:fatty acid catabolic process"/>
    <property type="evidence" value="ECO:0007669"/>
    <property type="project" value="TreeGrafter"/>
</dbReference>
<dbReference type="PANTHER" id="PTHR45847">
    <property type="entry name" value="FATTY ACID AMIDE HYDROLASE"/>
    <property type="match status" value="1"/>
</dbReference>
<evidence type="ECO:0000256" key="1">
    <source>
        <dbReference type="PIRSR" id="PIRSR001221-1"/>
    </source>
</evidence>
<dbReference type="GO" id="GO:0017064">
    <property type="term" value="F:fatty acid amide hydrolase activity"/>
    <property type="evidence" value="ECO:0007669"/>
    <property type="project" value="TreeGrafter"/>
</dbReference>
<proteinExistence type="predicted"/>
<dbReference type="InterPro" id="IPR052096">
    <property type="entry name" value="Endocannabinoid_amidase"/>
</dbReference>
<dbReference type="InterPro" id="IPR036928">
    <property type="entry name" value="AS_sf"/>
</dbReference>
<dbReference type="OrthoDB" id="421993at2759"/>
<sequence>MLNQKEVYSVDLVNIFTQRCQKIGLELNMITELTYKEAIKQAQECDEIRKKNPEKCTGILFGIPISIKDIFLQKDYVSYIGLASKINTKPSEIDGFNIYLLKQQGAIPFVRSNVPQCALTIESINHIFGRTLNPWDQSKAAGGSSGGEGALVSSRCSPLGFGSDLSGSIRIPAAFCGVYGFKPTAQRGITNGHCYYTEVFNGLLSLQVSCGPIGKSVEDLTLFFRCFCDKKQHEEAELDYRNQYLIVKEFDEKLYTTKQKLKVGYFKTLSHFDATLANQRAVEITIDKLKELGHEVVEIKIPSQNEIEEVFFKIVFSDGFSTARQMTDGEQFIQEYKALDTITKMNYLIKSILISINRLLGEKRVSNVLQYIQQISAIEQQKQVDKLLKIKQQFITLFKKYNIQAVVCPSLGTPALKHGKNSENFLTSIYTYIWNFVDFPAGIIPVTKVLENEQHYKNSRINDSISKDIDQNMKNTKGMPVGVQVVGLPNMDELVLNLMKQIDEKIGFYKQNEYPL</sequence>
<dbReference type="EMBL" id="GL983414">
    <property type="protein sequence ID" value="EGR33635.1"/>
    <property type="molecule type" value="Genomic_DNA"/>
</dbReference>